<organism evidence="4 5">
    <name type="scientific">Babesia caballi</name>
    <dbReference type="NCBI Taxonomy" id="5871"/>
    <lineage>
        <taxon>Eukaryota</taxon>
        <taxon>Sar</taxon>
        <taxon>Alveolata</taxon>
        <taxon>Apicomplexa</taxon>
        <taxon>Aconoidasida</taxon>
        <taxon>Piroplasmida</taxon>
        <taxon>Babesiidae</taxon>
        <taxon>Babesia</taxon>
    </lineage>
</organism>
<keyword evidence="2" id="KW-1133">Transmembrane helix</keyword>
<evidence type="ECO:0000256" key="1">
    <source>
        <dbReference type="SAM" id="MobiDB-lite"/>
    </source>
</evidence>
<feature type="region of interest" description="Disordered" evidence="1">
    <location>
        <begin position="40"/>
        <end position="67"/>
    </location>
</feature>
<dbReference type="AlphaFoldDB" id="A0AAV4LYF1"/>
<evidence type="ECO:0000313" key="5">
    <source>
        <dbReference type="Proteomes" id="UP001497744"/>
    </source>
</evidence>
<keyword evidence="3" id="KW-0732">Signal</keyword>
<proteinExistence type="predicted"/>
<keyword evidence="5" id="KW-1185">Reference proteome</keyword>
<comment type="caution">
    <text evidence="4">The sequence shown here is derived from an EMBL/GenBank/DDBJ whole genome shotgun (WGS) entry which is preliminary data.</text>
</comment>
<dbReference type="Proteomes" id="UP001497744">
    <property type="component" value="Unassembled WGS sequence"/>
</dbReference>
<protein>
    <submittedName>
        <fullName evidence="4">Cytochrome oxidase subunit I, putative</fullName>
    </submittedName>
</protein>
<accession>A0AAV4LYF1</accession>
<name>A0AAV4LYF1_BABCB</name>
<gene>
    <name evidence="4" type="ORF">BcabD6B2_41350</name>
</gene>
<feature type="transmembrane region" description="Helical" evidence="2">
    <location>
        <begin position="268"/>
        <end position="290"/>
    </location>
</feature>
<feature type="signal peptide" evidence="3">
    <location>
        <begin position="1"/>
        <end position="20"/>
    </location>
</feature>
<feature type="compositionally biased region" description="Low complexity" evidence="1">
    <location>
        <begin position="40"/>
        <end position="58"/>
    </location>
</feature>
<dbReference type="EMBL" id="BPLF01000003">
    <property type="protein sequence ID" value="GIX64700.1"/>
    <property type="molecule type" value="Genomic_DNA"/>
</dbReference>
<dbReference type="RefSeq" id="XP_067716769.1">
    <property type="nucleotide sequence ID" value="XM_067860668.1"/>
</dbReference>
<feature type="chain" id="PRO_5043786257" evidence="3">
    <location>
        <begin position="21"/>
        <end position="310"/>
    </location>
</feature>
<reference evidence="4 5" key="1">
    <citation type="submission" date="2021-06" db="EMBL/GenBank/DDBJ databases">
        <title>Genome sequence of Babesia caballi.</title>
        <authorList>
            <person name="Yamagishi J."/>
            <person name="Kidaka T."/>
            <person name="Ochi A."/>
        </authorList>
    </citation>
    <scope>NUCLEOTIDE SEQUENCE [LARGE SCALE GENOMIC DNA]</scope>
    <source>
        <strain evidence="4">USDA-D6B2</strain>
    </source>
</reference>
<evidence type="ECO:0000313" key="4">
    <source>
        <dbReference type="EMBL" id="GIX64700.1"/>
    </source>
</evidence>
<keyword evidence="2" id="KW-0812">Transmembrane</keyword>
<evidence type="ECO:0000256" key="2">
    <source>
        <dbReference type="SAM" id="Phobius"/>
    </source>
</evidence>
<dbReference type="GeneID" id="94196181"/>
<sequence>MQAYGLIAVAACLLAQHAAAVTLTAQQGKNVPELAAAAPHPVAAADSAPAPDGGAAAPAHPPATLPRHAADLNSTVMGSMLSWFGGEAYTIRNVTDTFQIPQTEFMNLHRHKIVQKPYIEIQRSVPAFTSDQQRSLLHFTLAGAAREDNVVVTSAKLTLKRLSSGEDYGWECPSKVVRVSRVFPPDSQGAEDPHVVGGSVSATFSDNQLSCDVTGIFNDGTAAIDYRDFWLMLESDPMCYFSFESSSVSSYVTVQINKSIKEKVAQSYHVMMMPLSIVGVILLGGAIYFYKNRQTDYIYFQDHGDVIVNA</sequence>
<evidence type="ECO:0000256" key="3">
    <source>
        <dbReference type="SAM" id="SignalP"/>
    </source>
</evidence>
<keyword evidence="2" id="KW-0472">Membrane</keyword>